<feature type="signal peptide" evidence="2">
    <location>
        <begin position="1"/>
        <end position="22"/>
    </location>
</feature>
<feature type="chain" id="PRO_5012691414" evidence="2">
    <location>
        <begin position="23"/>
        <end position="113"/>
    </location>
</feature>
<keyword evidence="2" id="KW-0732">Signal</keyword>
<proteinExistence type="predicted"/>
<sequence>MLPRVLIMLAFCIALQIDKVSPIYLLPHFTFFLVNSRTAISSFSAVGAGVPQGNILCPVLNTVYTSDIPTHPSTILCTYSDDTGILAISTNPTSASHKSQTHLQIKNNKKVEN</sequence>
<feature type="compositionally biased region" description="Polar residues" evidence="1">
    <location>
        <begin position="91"/>
        <end position="106"/>
    </location>
</feature>
<dbReference type="GO" id="GO:0003964">
    <property type="term" value="F:RNA-directed DNA polymerase activity"/>
    <property type="evidence" value="ECO:0007669"/>
    <property type="project" value="UniProtKB-KW"/>
</dbReference>
<evidence type="ECO:0000256" key="2">
    <source>
        <dbReference type="SAM" id="SignalP"/>
    </source>
</evidence>
<feature type="region of interest" description="Disordered" evidence="1">
    <location>
        <begin position="91"/>
        <end position="113"/>
    </location>
</feature>
<protein>
    <submittedName>
        <fullName evidence="3">Putative rna-directed dna polymerase from mobile element jockey-like protein</fullName>
    </submittedName>
</protein>
<dbReference type="EMBL" id="GFTR01001855">
    <property type="protein sequence ID" value="JAW14571.1"/>
    <property type="molecule type" value="Transcribed_RNA"/>
</dbReference>
<reference evidence="3" key="1">
    <citation type="journal article" date="2018" name="PLoS Negl. Trop. Dis.">
        <title>An insight into the salivary gland and fat body transcriptome of Panstrongylus lignarius (Hemiptera: Heteroptera), the main vector of Chagas disease in Peru.</title>
        <authorList>
            <person name="Nevoa J.C."/>
            <person name="Mendes M.T."/>
            <person name="da Silva M.V."/>
            <person name="Soares S.C."/>
            <person name="Oliveira C.J.F."/>
            <person name="Ribeiro J.M.C."/>
        </authorList>
    </citation>
    <scope>NUCLEOTIDE SEQUENCE</scope>
</reference>
<evidence type="ECO:0000256" key="1">
    <source>
        <dbReference type="SAM" id="MobiDB-lite"/>
    </source>
</evidence>
<evidence type="ECO:0000313" key="3">
    <source>
        <dbReference type="EMBL" id="JAW14571.1"/>
    </source>
</evidence>
<dbReference type="AlphaFoldDB" id="A0A224Y253"/>
<name>A0A224Y253_9HEMI</name>
<accession>A0A224Y253</accession>
<keyword evidence="3" id="KW-0548">Nucleotidyltransferase</keyword>
<keyword evidence="3" id="KW-0808">Transferase</keyword>
<keyword evidence="3" id="KW-0695">RNA-directed DNA polymerase</keyword>
<organism evidence="3">
    <name type="scientific">Panstrongylus lignarius</name>
    <dbReference type="NCBI Taxonomy" id="156445"/>
    <lineage>
        <taxon>Eukaryota</taxon>
        <taxon>Metazoa</taxon>
        <taxon>Ecdysozoa</taxon>
        <taxon>Arthropoda</taxon>
        <taxon>Hexapoda</taxon>
        <taxon>Insecta</taxon>
        <taxon>Pterygota</taxon>
        <taxon>Neoptera</taxon>
        <taxon>Paraneoptera</taxon>
        <taxon>Hemiptera</taxon>
        <taxon>Heteroptera</taxon>
        <taxon>Panheteroptera</taxon>
        <taxon>Cimicomorpha</taxon>
        <taxon>Reduviidae</taxon>
        <taxon>Triatominae</taxon>
        <taxon>Panstrongylus</taxon>
    </lineage>
</organism>